<reference evidence="3 4" key="1">
    <citation type="submission" date="2014-12" db="EMBL/GenBank/DDBJ databases">
        <title>Genome assembly of Enhygromyxa salina DSM 15201.</title>
        <authorList>
            <person name="Sharma G."/>
            <person name="Subramanian S."/>
        </authorList>
    </citation>
    <scope>NUCLEOTIDE SEQUENCE [LARGE SCALE GENOMIC DNA]</scope>
    <source>
        <strain evidence="3 4">DSM 15201</strain>
    </source>
</reference>
<organism evidence="3 4">
    <name type="scientific">Enhygromyxa salina</name>
    <dbReference type="NCBI Taxonomy" id="215803"/>
    <lineage>
        <taxon>Bacteria</taxon>
        <taxon>Pseudomonadati</taxon>
        <taxon>Myxococcota</taxon>
        <taxon>Polyangia</taxon>
        <taxon>Nannocystales</taxon>
        <taxon>Nannocystaceae</taxon>
        <taxon>Enhygromyxa</taxon>
    </lineage>
</organism>
<dbReference type="PANTHER" id="PTHR19136">
    <property type="entry name" value="MOLYBDENUM COFACTOR GUANYLYLTRANSFERASE"/>
    <property type="match status" value="1"/>
</dbReference>
<protein>
    <recommendedName>
        <fullName evidence="2">MobA-like NTP transferase domain-containing protein</fullName>
    </recommendedName>
</protein>
<evidence type="ECO:0000313" key="3">
    <source>
        <dbReference type="EMBL" id="KIG12894.1"/>
    </source>
</evidence>
<evidence type="ECO:0000256" key="1">
    <source>
        <dbReference type="ARBA" id="ARBA00022679"/>
    </source>
</evidence>
<dbReference type="InterPro" id="IPR029044">
    <property type="entry name" value="Nucleotide-diphossugar_trans"/>
</dbReference>
<dbReference type="GO" id="GO:0016779">
    <property type="term" value="F:nucleotidyltransferase activity"/>
    <property type="evidence" value="ECO:0007669"/>
    <property type="project" value="TreeGrafter"/>
</dbReference>
<keyword evidence="1" id="KW-0808">Transferase</keyword>
<feature type="domain" description="MobA-like NTP transferase" evidence="2">
    <location>
        <begin position="1"/>
        <end position="142"/>
    </location>
</feature>
<dbReference type="Proteomes" id="UP000031599">
    <property type="component" value="Unassembled WGS sequence"/>
</dbReference>
<dbReference type="AlphaFoldDB" id="A0A0C1Z5L2"/>
<dbReference type="Pfam" id="PF12804">
    <property type="entry name" value="NTP_transf_3"/>
    <property type="match status" value="1"/>
</dbReference>
<dbReference type="Gene3D" id="3.90.550.10">
    <property type="entry name" value="Spore Coat Polysaccharide Biosynthesis Protein SpsA, Chain A"/>
    <property type="match status" value="1"/>
</dbReference>
<dbReference type="EMBL" id="JMCC02000114">
    <property type="protein sequence ID" value="KIG12894.1"/>
    <property type="molecule type" value="Genomic_DNA"/>
</dbReference>
<gene>
    <name evidence="3" type="ORF">DB30_00915</name>
</gene>
<sequence length="192" mass="20393">MGTDKAWLEFHGRPLLEQVVCVLGGCCDLIVVAARPGQQLPSLVGYPVERVDDSVQNGGPLVGVVAGLERLAARGVELAYLGSCDAAALSARHVAFMFAQLQAAQRRDPQVYAAAPREPDGRLHPLAAAVAVGQMLGHAKAELARGQLRLQRVFHAAQVEWVDAAALPDPNALLPCNTPAQWQALERLAAAR</sequence>
<evidence type="ECO:0000313" key="4">
    <source>
        <dbReference type="Proteomes" id="UP000031599"/>
    </source>
</evidence>
<evidence type="ECO:0000259" key="2">
    <source>
        <dbReference type="Pfam" id="PF12804"/>
    </source>
</evidence>
<proteinExistence type="predicted"/>
<dbReference type="InterPro" id="IPR025877">
    <property type="entry name" value="MobA-like_NTP_Trfase"/>
</dbReference>
<name>A0A0C1Z5L2_9BACT</name>
<comment type="caution">
    <text evidence="3">The sequence shown here is derived from an EMBL/GenBank/DDBJ whole genome shotgun (WGS) entry which is preliminary data.</text>
</comment>
<dbReference type="SUPFAM" id="SSF53448">
    <property type="entry name" value="Nucleotide-diphospho-sugar transferases"/>
    <property type="match status" value="1"/>
</dbReference>
<dbReference type="PANTHER" id="PTHR19136:SF81">
    <property type="entry name" value="MOLYBDENUM COFACTOR GUANYLYLTRANSFERASE"/>
    <property type="match status" value="1"/>
</dbReference>
<accession>A0A0C1Z5L2</accession>